<evidence type="ECO:0000256" key="7">
    <source>
        <dbReference type="SAM" id="Phobius"/>
    </source>
</evidence>
<keyword evidence="7" id="KW-0472">Membrane</keyword>
<feature type="compositionally biased region" description="Basic residues" evidence="6">
    <location>
        <begin position="914"/>
        <end position="924"/>
    </location>
</feature>
<dbReference type="GO" id="GO:0004035">
    <property type="term" value="F:alkaline phosphatase activity"/>
    <property type="evidence" value="ECO:0007669"/>
    <property type="project" value="UniProtKB-EC"/>
</dbReference>
<keyword evidence="7" id="KW-0812">Transmembrane</keyword>
<dbReference type="PROSITE" id="PS51469">
    <property type="entry name" value="SUN"/>
    <property type="match status" value="1"/>
</dbReference>
<evidence type="ECO:0000256" key="5">
    <source>
        <dbReference type="SAM" id="Coils"/>
    </source>
</evidence>
<protein>
    <recommendedName>
        <fullName evidence="1">alkaline phosphatase</fullName>
        <ecNumber evidence="1">3.1.3.1</ecNumber>
    </recommendedName>
</protein>
<comment type="caution">
    <text evidence="10">The sequence shown here is derived from an EMBL/GenBank/DDBJ whole genome shotgun (WGS) entry which is preliminary data.</text>
</comment>
<dbReference type="Pfam" id="PF00245">
    <property type="entry name" value="Alk_phosphatase"/>
    <property type="match status" value="1"/>
</dbReference>
<feature type="binding site" evidence="3">
    <location>
        <position position="280"/>
    </location>
    <ligand>
        <name>Mg(2+)</name>
        <dbReference type="ChEBI" id="CHEBI:18420"/>
    </ligand>
</feature>
<dbReference type="OrthoDB" id="5818554at2759"/>
<feature type="region of interest" description="Disordered" evidence="6">
    <location>
        <begin position="869"/>
        <end position="994"/>
    </location>
</feature>
<keyword evidence="11" id="KW-1185">Reference proteome</keyword>
<name>A0A409YD09_9AGAR</name>
<evidence type="ECO:0000256" key="6">
    <source>
        <dbReference type="SAM" id="MobiDB-lite"/>
    </source>
</evidence>
<evidence type="ECO:0000256" key="1">
    <source>
        <dbReference type="ARBA" id="ARBA00012647"/>
    </source>
</evidence>
<feature type="compositionally biased region" description="Acidic residues" evidence="6">
    <location>
        <begin position="900"/>
        <end position="909"/>
    </location>
</feature>
<sequence length="1609" mass="175708">MPIKGTSTKLLAVLAALNVLPAFVSAQTFQRLGACPTLGCIFPPDQTDFLEGQLFDIRLEVHAPVNGSEATNNGVPDEKFTFCIQSGKGKCEDVTKFFKIKDSELEKWDFSYYEDLFAKDAKTPTAVNVASKAYRAVSPKVPYDCQTIARWNVRKSGRRKAKNVLFFIGDGMTQPMITAARLIAHKSINGRYQSLMQMDQMDNLGHQMTHSIDSFITDSANSATALYTGKKSSVNALNVYADSSKDSFDDPKIETIAELFRRKIGGALGIVSTAYIADATPAALCAHTRDRGQSASVVVEYLNSAAAIKPNLSWPTSCKQPDVIFGGGAEQFFAGKGSPNGTDYYKAFQDKGYNVVLNNTALQNTSNKKKTLGIFSRVDPMTNAYGVLTKLRRAKWIDRNVLPENLKNQKNSPTGDGTDALDQPGLKDMTLKAIDILQERTNKNEGWFMMAEAASIDKMMHALDYDRALGELLELDDTIRASIAHLKKIGEYEDTLIVITADHGHGFDVFGGADTKYLAAQTGDRKKRAAVGVYANSGLSGYTVAPDQSPTNQTVVFGAEGPNFPVQWNPRYAFAAGFGANPDRRETFGLNTNGPRVPAVSSSDGVTVNPADNPDGFTVTGTLPVEESQGVHSLQDVSVFANGPGSEAFRGVYNSPEIFFKIADALGLPPPLGSRSPPQNENDGALARFARLKQQSKPPSQPKVLTSPPRPEKWSVKDTSVNIATAFTQAASGDMNTSSFSNPNNAWASGSRQNLQVPRSTSVEYEASASNVTRDRRLAPPPPRLANSSMSRKPPSKQASFRSVPDSEGEEEQSLTLNGRAKSPFETSINYARQALESAVYYVRQRSQEPSGEQNPNANTTNESSYDYAAEEQAFQSAKKSTARRGRISTDNKAYKPSQSEDEYSSEYSDDGKKRKKKTKKIKGLKLPIMAGEKKRKKKPKGTAGGADEDEESESDDNTQEIQSQQLRASLPPNHRASVSRTSLEPPSISIDHIDDSTSFAEQGLQSIPEVEEEHITEVQQQQRAPSRPRERPRSRSRSRPPLPAPSNVSIGGFLGSIVNLGVISGQALGNGFLSVWNFLMYLIGLIAGNFIDLIIRRPASWVNASAGLQLLVKYLLPGAVLLAALYIIPETTSSAVSSIRSYLPSISFGHSKAPPYIPSDIPPSNLDELIDRLSRVEKLIQVLQIDTQTSVQKTEDGLTKSYNELLTQLGKLQSKLEVETRKALRQEADAREGVARAVNGVKQEMEVLHSQIKVQEKERERERKERERNPPAGHTVVEVDEEAKAKLKVLEEKLGNVEGGVKEAIELSKKAVSTAQTQQQQSSKDAKDAAWWNKLASGTKSGLQIKSSDGQDVTSLISHLVTDAVSHSLSATDNGVGRPDLAASAGGARVIPHLTSQTLSVQPASLTQRLSSFFAGRSPTAFGRPPVTALHHETQNGHCWPFEGSQGQLGVALAAPAFVDSITIDHVSKQLAYNMGSAPRVMEVWGMIEGQDNEERVQAWREKRKAEAESRGQDAPQEPEYPATLGRYPEFLRLANFTYDINAGNSVQTFPVEEEVKNLGVDFGVVVLRVLSNWGRDQFTCLYRFRVHGEILMAGEEQQLKAHADDSS</sequence>
<keyword evidence="8" id="KW-0732">Signal</keyword>
<feature type="compositionally biased region" description="Polar residues" evidence="6">
    <location>
        <begin position="787"/>
        <end position="801"/>
    </location>
</feature>
<dbReference type="GO" id="GO:0046872">
    <property type="term" value="F:metal ion binding"/>
    <property type="evidence" value="ECO:0007669"/>
    <property type="project" value="UniProtKB-KW"/>
</dbReference>
<evidence type="ECO:0000256" key="4">
    <source>
        <dbReference type="RuleBase" id="RU003946"/>
    </source>
</evidence>
<dbReference type="Pfam" id="PF07738">
    <property type="entry name" value="Sad1_UNC"/>
    <property type="match status" value="2"/>
</dbReference>
<evidence type="ECO:0000313" key="10">
    <source>
        <dbReference type="EMBL" id="PPR00893.1"/>
    </source>
</evidence>
<proteinExistence type="inferred from homology"/>
<feature type="compositionally biased region" description="Acidic residues" evidence="6">
    <location>
        <begin position="947"/>
        <end position="959"/>
    </location>
</feature>
<dbReference type="Gene3D" id="3.40.720.10">
    <property type="entry name" value="Alkaline Phosphatase, subunit A"/>
    <property type="match status" value="1"/>
</dbReference>
<feature type="binding site" evidence="3">
    <location>
        <position position="502"/>
    </location>
    <ligand>
        <name>Zn(2+)</name>
        <dbReference type="ChEBI" id="CHEBI:29105"/>
        <label>2</label>
    </ligand>
</feature>
<feature type="region of interest" description="Disordered" evidence="6">
    <location>
        <begin position="733"/>
        <end position="821"/>
    </location>
</feature>
<dbReference type="EMBL" id="NHTK01001285">
    <property type="protein sequence ID" value="PPR00893.1"/>
    <property type="molecule type" value="Genomic_DNA"/>
</dbReference>
<dbReference type="EC" id="3.1.3.1" evidence="1"/>
<feature type="region of interest" description="Disordered" evidence="6">
    <location>
        <begin position="1501"/>
        <end position="1523"/>
    </location>
</feature>
<evidence type="ECO:0000256" key="3">
    <source>
        <dbReference type="PIRSR" id="PIRSR601952-2"/>
    </source>
</evidence>
<feature type="chain" id="PRO_5019174142" description="alkaline phosphatase" evidence="8">
    <location>
        <begin position="27"/>
        <end position="1609"/>
    </location>
</feature>
<feature type="binding site" evidence="3">
    <location>
        <position position="503"/>
    </location>
    <ligand>
        <name>Zn(2+)</name>
        <dbReference type="ChEBI" id="CHEBI:29105"/>
        <label>2</label>
    </ligand>
</feature>
<dbReference type="InterPro" id="IPR017850">
    <property type="entry name" value="Alkaline_phosphatase_core_sf"/>
</dbReference>
<feature type="domain" description="SUN" evidence="9">
    <location>
        <begin position="1388"/>
        <end position="1593"/>
    </location>
</feature>
<dbReference type="InParanoid" id="A0A409YD09"/>
<feature type="binding site" evidence="3">
    <location>
        <position position="461"/>
    </location>
    <ligand>
        <name>Zn(2+)</name>
        <dbReference type="ChEBI" id="CHEBI:29105"/>
        <label>2</label>
    </ligand>
</feature>
<feature type="region of interest" description="Disordered" evidence="6">
    <location>
        <begin position="1013"/>
        <end position="1045"/>
    </location>
</feature>
<accession>A0A409YD09</accession>
<keyword evidence="3" id="KW-0460">Magnesium</keyword>
<dbReference type="PANTHER" id="PTHR11596:SF72">
    <property type="entry name" value="ALKALINE PHOSPHATASE"/>
    <property type="match status" value="1"/>
</dbReference>
<feature type="binding site" evidence="3">
    <location>
        <position position="278"/>
    </location>
    <ligand>
        <name>Mg(2+)</name>
        <dbReference type="ChEBI" id="CHEBI:18420"/>
    </ligand>
</feature>
<keyword evidence="3" id="KW-0862">Zinc</keyword>
<feature type="transmembrane region" description="Helical" evidence="7">
    <location>
        <begin position="1076"/>
        <end position="1096"/>
    </location>
</feature>
<comment type="cofactor">
    <cofactor evidence="3">
        <name>Mg(2+)</name>
        <dbReference type="ChEBI" id="CHEBI:18420"/>
    </cofactor>
    <text evidence="3">Binds 1 Mg(2+) ion.</text>
</comment>
<evidence type="ECO:0000313" key="11">
    <source>
        <dbReference type="Proteomes" id="UP000284842"/>
    </source>
</evidence>
<evidence type="ECO:0000256" key="8">
    <source>
        <dbReference type="SAM" id="SignalP"/>
    </source>
</evidence>
<feature type="binding site" evidence="3">
    <location>
        <position position="632"/>
    </location>
    <ligand>
        <name>Zn(2+)</name>
        <dbReference type="ChEBI" id="CHEBI:29105"/>
        <label>2</label>
    </ligand>
</feature>
<feature type="active site" description="Phosphoserine intermediate" evidence="2">
    <location>
        <position position="219"/>
    </location>
</feature>
<dbReference type="CDD" id="cd16012">
    <property type="entry name" value="ALP"/>
    <property type="match status" value="1"/>
</dbReference>
<evidence type="ECO:0000259" key="9">
    <source>
        <dbReference type="PROSITE" id="PS51469"/>
    </source>
</evidence>
<keyword evidence="3" id="KW-0479">Metal-binding</keyword>
<feature type="binding site" evidence="3">
    <location>
        <position position="170"/>
    </location>
    <ligand>
        <name>Zn(2+)</name>
        <dbReference type="ChEBI" id="CHEBI:29105"/>
        <label>2</label>
    </ligand>
</feature>
<dbReference type="Proteomes" id="UP000284842">
    <property type="component" value="Unassembled WGS sequence"/>
</dbReference>
<feature type="signal peptide" evidence="8">
    <location>
        <begin position="1"/>
        <end position="26"/>
    </location>
</feature>
<feature type="compositionally biased region" description="Basic and acidic residues" evidence="6">
    <location>
        <begin position="1501"/>
        <end position="1513"/>
    </location>
</feature>
<dbReference type="PRINTS" id="PR00113">
    <property type="entry name" value="ALKPHPHTASE"/>
</dbReference>
<feature type="region of interest" description="Disordered" evidence="6">
    <location>
        <begin position="693"/>
        <end position="716"/>
    </location>
</feature>
<feature type="transmembrane region" description="Helical" evidence="7">
    <location>
        <begin position="1108"/>
        <end position="1129"/>
    </location>
</feature>
<dbReference type="Gene3D" id="2.60.120.260">
    <property type="entry name" value="Galactose-binding domain-like"/>
    <property type="match status" value="1"/>
</dbReference>
<keyword evidence="7" id="KW-1133">Transmembrane helix</keyword>
<organism evidence="10 11">
    <name type="scientific">Panaeolus cyanescens</name>
    <dbReference type="NCBI Taxonomy" id="181874"/>
    <lineage>
        <taxon>Eukaryota</taxon>
        <taxon>Fungi</taxon>
        <taxon>Dikarya</taxon>
        <taxon>Basidiomycota</taxon>
        <taxon>Agaricomycotina</taxon>
        <taxon>Agaricomycetes</taxon>
        <taxon>Agaricomycetidae</taxon>
        <taxon>Agaricales</taxon>
        <taxon>Agaricineae</taxon>
        <taxon>Galeropsidaceae</taxon>
        <taxon>Panaeolus</taxon>
    </lineage>
</organism>
<feature type="binding site" evidence="3">
    <location>
        <position position="170"/>
    </location>
    <ligand>
        <name>Mg(2+)</name>
        <dbReference type="ChEBI" id="CHEBI:18420"/>
    </ligand>
</feature>
<feature type="binding site" evidence="3">
    <location>
        <position position="452"/>
    </location>
    <ligand>
        <name>Mg(2+)</name>
        <dbReference type="ChEBI" id="CHEBI:18420"/>
    </ligand>
</feature>
<reference evidence="10 11" key="1">
    <citation type="journal article" date="2018" name="Evol. Lett.">
        <title>Horizontal gene cluster transfer increased hallucinogenic mushroom diversity.</title>
        <authorList>
            <person name="Reynolds H.T."/>
            <person name="Vijayakumar V."/>
            <person name="Gluck-Thaler E."/>
            <person name="Korotkin H.B."/>
            <person name="Matheny P.B."/>
            <person name="Slot J.C."/>
        </authorList>
    </citation>
    <scope>NUCLEOTIDE SEQUENCE [LARGE SCALE GENOMIC DNA]</scope>
    <source>
        <strain evidence="10 11">2629</strain>
    </source>
</reference>
<evidence type="ECO:0000256" key="2">
    <source>
        <dbReference type="PIRSR" id="PIRSR601952-1"/>
    </source>
</evidence>
<comment type="cofactor">
    <cofactor evidence="3">
        <name>Zn(2+)</name>
        <dbReference type="ChEBI" id="CHEBI:29105"/>
    </cofactor>
    <text evidence="3">Binds 2 Zn(2+) ions.</text>
</comment>
<dbReference type="InterPro" id="IPR012919">
    <property type="entry name" value="SUN_dom"/>
</dbReference>
<dbReference type="PANTHER" id="PTHR11596">
    <property type="entry name" value="ALKALINE PHOSPHATASE"/>
    <property type="match status" value="1"/>
</dbReference>
<dbReference type="SMART" id="SM00098">
    <property type="entry name" value="alkPPc"/>
    <property type="match status" value="1"/>
</dbReference>
<feature type="compositionally biased region" description="Polar residues" evidence="6">
    <location>
        <begin position="733"/>
        <end position="772"/>
    </location>
</feature>
<gene>
    <name evidence="10" type="ORF">CVT24_000378</name>
</gene>
<feature type="binding site" evidence="3">
    <location>
        <position position="457"/>
    </location>
    <ligand>
        <name>Zn(2+)</name>
        <dbReference type="ChEBI" id="CHEBI:29105"/>
        <label>2</label>
    </ligand>
</feature>
<keyword evidence="5" id="KW-0175">Coiled coil</keyword>
<dbReference type="InterPro" id="IPR001952">
    <property type="entry name" value="Alkaline_phosphatase"/>
</dbReference>
<feature type="coiled-coil region" evidence="5">
    <location>
        <begin position="1167"/>
        <end position="1268"/>
    </location>
</feature>
<comment type="similarity">
    <text evidence="4">Belongs to the alkaline phosphatase family.</text>
</comment>
<dbReference type="STRING" id="181874.A0A409YD09"/>
<dbReference type="SUPFAM" id="SSF53649">
    <property type="entry name" value="Alkaline phosphatase-like"/>
    <property type="match status" value="1"/>
</dbReference>